<evidence type="ECO:0000259" key="4">
    <source>
        <dbReference type="SMART" id="SM01217"/>
    </source>
</evidence>
<evidence type="ECO:0000256" key="2">
    <source>
        <dbReference type="ARBA" id="ARBA00022801"/>
    </source>
</evidence>
<dbReference type="Gene3D" id="3.40.50.1700">
    <property type="entry name" value="Glycoside hydrolase family 3 C-terminal domain"/>
    <property type="match status" value="1"/>
</dbReference>
<dbReference type="PANTHER" id="PTHR42715:SF10">
    <property type="entry name" value="BETA-GLUCOSIDASE"/>
    <property type="match status" value="1"/>
</dbReference>
<dbReference type="PANTHER" id="PTHR42715">
    <property type="entry name" value="BETA-GLUCOSIDASE"/>
    <property type="match status" value="1"/>
</dbReference>
<dbReference type="Gene3D" id="3.20.20.300">
    <property type="entry name" value="Glycoside hydrolase, family 3, N-terminal domain"/>
    <property type="match status" value="1"/>
</dbReference>
<dbReference type="Gene3D" id="2.60.40.10">
    <property type="entry name" value="Immunoglobulins"/>
    <property type="match status" value="1"/>
</dbReference>
<feature type="domain" description="Fibronectin type III-like" evidence="4">
    <location>
        <begin position="662"/>
        <end position="727"/>
    </location>
</feature>
<reference evidence="5" key="2">
    <citation type="submission" date="2020-07" db="EMBL/GenBank/DDBJ databases">
        <authorList>
            <person name="Yu X."/>
        </authorList>
    </citation>
    <scope>NUCLEOTIDE SEQUENCE [LARGE SCALE GENOMIC DNA]</scope>
    <source>
        <strain evidence="5">24T</strain>
    </source>
</reference>
<dbReference type="InterPro" id="IPR026891">
    <property type="entry name" value="Fn3-like"/>
</dbReference>
<feature type="region of interest" description="Disordered" evidence="3">
    <location>
        <begin position="1"/>
        <end position="53"/>
    </location>
</feature>
<dbReference type="SUPFAM" id="SSF51445">
    <property type="entry name" value="(Trans)glycosidases"/>
    <property type="match status" value="1"/>
</dbReference>
<dbReference type="InterPro" id="IPR050288">
    <property type="entry name" value="Cellulose_deg_GH3"/>
</dbReference>
<dbReference type="Pfam" id="PF14310">
    <property type="entry name" value="Fn3-like"/>
    <property type="match status" value="1"/>
</dbReference>
<evidence type="ECO:0000256" key="1">
    <source>
        <dbReference type="ARBA" id="ARBA00005336"/>
    </source>
</evidence>
<dbReference type="Proteomes" id="UP000510682">
    <property type="component" value="Chromosome"/>
</dbReference>
<gene>
    <name evidence="5" type="ORF">H0P51_02325</name>
</gene>
<dbReference type="SUPFAM" id="SSF52279">
    <property type="entry name" value="Beta-D-glucan exohydrolase, C-terminal domain"/>
    <property type="match status" value="1"/>
</dbReference>
<name>A0A7D6I9B0_9MYCO</name>
<keyword evidence="6" id="KW-1185">Reference proteome</keyword>
<dbReference type="InterPro" id="IPR036962">
    <property type="entry name" value="Glyco_hydro_3_N_sf"/>
</dbReference>
<evidence type="ECO:0000313" key="6">
    <source>
        <dbReference type="Proteomes" id="UP000510682"/>
    </source>
</evidence>
<dbReference type="InterPro" id="IPR013783">
    <property type="entry name" value="Ig-like_fold"/>
</dbReference>
<dbReference type="InterPro" id="IPR002772">
    <property type="entry name" value="Glyco_hydro_3_C"/>
</dbReference>
<evidence type="ECO:0000313" key="5">
    <source>
        <dbReference type="EMBL" id="QLL07857.1"/>
    </source>
</evidence>
<dbReference type="FunFam" id="3.20.20.300:FF:000016">
    <property type="entry name" value="Exported beta-glucosidase"/>
    <property type="match status" value="1"/>
</dbReference>
<dbReference type="FunFam" id="3.40.50.1700:FF:000011">
    <property type="entry name" value="Exported beta-glucosidase"/>
    <property type="match status" value="1"/>
</dbReference>
<organism evidence="5 6">
    <name type="scientific">Mycobacterium vicinigordonae</name>
    <dbReference type="NCBI Taxonomy" id="1719132"/>
    <lineage>
        <taxon>Bacteria</taxon>
        <taxon>Bacillati</taxon>
        <taxon>Actinomycetota</taxon>
        <taxon>Actinomycetes</taxon>
        <taxon>Mycobacteriales</taxon>
        <taxon>Mycobacteriaceae</taxon>
        <taxon>Mycobacterium</taxon>
    </lineage>
</organism>
<dbReference type="Pfam" id="PF00933">
    <property type="entry name" value="Glyco_hydro_3"/>
    <property type="match status" value="1"/>
</dbReference>
<dbReference type="EMBL" id="CP059165">
    <property type="protein sequence ID" value="QLL07857.1"/>
    <property type="molecule type" value="Genomic_DNA"/>
</dbReference>
<dbReference type="InterPro" id="IPR001764">
    <property type="entry name" value="Glyco_hydro_3_N"/>
</dbReference>
<keyword evidence="2 5" id="KW-0378">Hydrolase</keyword>
<reference evidence="5" key="1">
    <citation type="submission" date="2020-07" db="EMBL/GenBank/DDBJ databases">
        <title>Description of Mycobacterium gordonae subsp. intergordonae subsp.nov. and Mycobacterium gordonae subsp. gordonae subsp. nov.</title>
        <authorList>
            <person name="Huang H."/>
        </authorList>
    </citation>
    <scope>NUCLEOTIDE SEQUENCE [LARGE SCALE GENOMIC DNA]</scope>
    <source>
        <strain evidence="5">24T</strain>
    </source>
</reference>
<dbReference type="PRINTS" id="PR00133">
    <property type="entry name" value="GLHYDRLASE3"/>
</dbReference>
<dbReference type="RefSeq" id="WP_180916458.1">
    <property type="nucleotide sequence ID" value="NZ_CP059165.1"/>
</dbReference>
<dbReference type="SMART" id="SM01217">
    <property type="entry name" value="Fn3_like"/>
    <property type="match status" value="1"/>
</dbReference>
<dbReference type="GO" id="GO:0004553">
    <property type="term" value="F:hydrolase activity, hydrolyzing O-glycosyl compounds"/>
    <property type="evidence" value="ECO:0007669"/>
    <property type="project" value="InterPro"/>
</dbReference>
<dbReference type="GO" id="GO:0005975">
    <property type="term" value="P:carbohydrate metabolic process"/>
    <property type="evidence" value="ECO:0007669"/>
    <property type="project" value="InterPro"/>
</dbReference>
<evidence type="ECO:0000256" key="3">
    <source>
        <dbReference type="SAM" id="MobiDB-lite"/>
    </source>
</evidence>
<dbReference type="AlphaFoldDB" id="A0A7D6I9B0"/>
<dbReference type="InterPro" id="IPR017853">
    <property type="entry name" value="GH"/>
</dbReference>
<proteinExistence type="inferred from homology"/>
<dbReference type="Pfam" id="PF01915">
    <property type="entry name" value="Glyco_hydro_3_C"/>
    <property type="match status" value="1"/>
</dbReference>
<dbReference type="InterPro" id="IPR036881">
    <property type="entry name" value="Glyco_hydro_3_C_sf"/>
</dbReference>
<comment type="similarity">
    <text evidence="1">Belongs to the glycosyl hydrolase 3 family.</text>
</comment>
<accession>A0A7D6I9B0</accession>
<protein>
    <submittedName>
        <fullName evidence="5">Glycoside hydrolase family 3 protein</fullName>
    </submittedName>
</protein>
<dbReference type="KEGG" id="mgor:H0P51_02325"/>
<sequence length="745" mass="78620">MTGSGDDAGRWSARGGGGQSSKSGDDAGRWSARGGGGQSSKSGDDAGDDPDARAHEVEAQLTDDERFALLVGVMGAGDMWPLHDERIPAGVPMSAGYVPGIDRLGVPSLRMSDAGLGVTNPGFRPGDTATALPAGLALASSFNPQLAHAAGSVIGAEARSRGINVQLAGSMNLARDPRCGRNFEYLSEDPLLSGALAAEQILGIQQHGVISTAKHFSLNSNETNRHWLDALIDPDAHRESDLLAFQIAIERGRPGAVMAAYNKVNGEYCAANSALLGDVLKTAWGYRGWVMSDWGGTPSWECALAGLDQECGAQIDALLWQAETFGEPLRAAFADGLLTRDRLSDMVRRILRSMFAVGIDRWSDLPSPDTNAHNDVAAEVARQGIVLLHNRGVLPLKPDSRIAVIGGYAHRGVPAGYGSSTVLPPGGYADVIPIGGSGLEAGMRNLYLTPSSPLEALRKALPQAQIEFDPGISPAEALPVARRADVAIVFAVRAEGEGFDGADLSLPWGQDALIAAVAGANPNTLVVLQTGNPVTMPWLESVNAVLQAWYPGQEGGSAIAEVLTGQVNPSGRLPITFPAGLDQTPRPHLPDVPPGAPTSIHYSEGADIGYRWFARTGQIPLFAFGHGLSYTSFEYRDLDLTGGETVTAEVTVVNTGQRTGADVPQLYLAGTPNEKCLRLLGFARVELEPGQSRRVSIESDPRLLSRYREGSWRIAPGRHLVAVGVSATDLKMVAEVELTGRAFGH</sequence>